<reference evidence="6 7" key="1">
    <citation type="journal article" date="2018" name="Nat. Biotechnol.">
        <title>A standardized bacterial taxonomy based on genome phylogeny substantially revises the tree of life.</title>
        <authorList>
            <person name="Parks D.H."/>
            <person name="Chuvochina M."/>
            <person name="Waite D.W."/>
            <person name="Rinke C."/>
            <person name="Skarshewski A."/>
            <person name="Chaumeil P.A."/>
            <person name="Hugenholtz P."/>
        </authorList>
    </citation>
    <scope>NUCLEOTIDE SEQUENCE [LARGE SCALE GENOMIC DNA]</scope>
    <source>
        <strain evidence="6">UBA10948</strain>
    </source>
</reference>
<dbReference type="InterPro" id="IPR050678">
    <property type="entry name" value="DNA_Partitioning_ATPase"/>
</dbReference>
<dbReference type="Gene3D" id="3.40.50.300">
    <property type="entry name" value="P-loop containing nucleotide triphosphate hydrolases"/>
    <property type="match status" value="1"/>
</dbReference>
<dbReference type="SUPFAM" id="SSF52540">
    <property type="entry name" value="P-loop containing nucleoside triphosphate hydrolases"/>
    <property type="match status" value="1"/>
</dbReference>
<dbReference type="AlphaFoldDB" id="A0A354YYW5"/>
<sequence>MATTIALANRKGGSGKTTSTLNIADGLGRKGLRVLVIDADSQAQATTGSGILPHQLDTSIYQLLHLAAKNDLSRESIRDTIIQEGKSYDLIPSQADLSALEIELSSVVGRESLLRNLLMEVEEYYDFIIIDLPPSLGLITVNGLTASDWLLIPIELSFLSMDGLAQMMGVLYRVNAQLNPALRLLGIMPVKCDLRTNLARSVKEEVEKNFGLERLLPLVRNDIKLAEAPSFGKSIFEYAPGCRGAMDYLQVVETILARSVRT</sequence>
<dbReference type="FunFam" id="3.40.50.300:FF:000285">
    <property type="entry name" value="Sporulation initiation inhibitor Soj"/>
    <property type="match status" value="1"/>
</dbReference>
<dbReference type="Proteomes" id="UP000263273">
    <property type="component" value="Unassembled WGS sequence"/>
</dbReference>
<dbReference type="InterPro" id="IPR027417">
    <property type="entry name" value="P-loop_NTPase"/>
</dbReference>
<evidence type="ECO:0000259" key="5">
    <source>
        <dbReference type="Pfam" id="PF13614"/>
    </source>
</evidence>
<proteinExistence type="inferred from homology"/>
<dbReference type="Pfam" id="PF13614">
    <property type="entry name" value="AAA_31"/>
    <property type="match status" value="1"/>
</dbReference>
<comment type="caution">
    <text evidence="6">The sequence shown here is derived from an EMBL/GenBank/DDBJ whole genome shotgun (WGS) entry which is preliminary data.</text>
</comment>
<evidence type="ECO:0000256" key="3">
    <source>
        <dbReference type="ARBA" id="ARBA00062323"/>
    </source>
</evidence>
<evidence type="ECO:0000313" key="6">
    <source>
        <dbReference type="EMBL" id="HBK53906.1"/>
    </source>
</evidence>
<feature type="domain" description="AAA" evidence="5">
    <location>
        <begin position="3"/>
        <end position="183"/>
    </location>
</feature>
<comment type="catalytic activity">
    <reaction evidence="2">
        <text>ATP + H2O = ADP + phosphate + H(+)</text>
        <dbReference type="Rhea" id="RHEA:13065"/>
        <dbReference type="ChEBI" id="CHEBI:15377"/>
        <dbReference type="ChEBI" id="CHEBI:15378"/>
        <dbReference type="ChEBI" id="CHEBI:30616"/>
        <dbReference type="ChEBI" id="CHEBI:43474"/>
        <dbReference type="ChEBI" id="CHEBI:456216"/>
    </reaction>
</comment>
<evidence type="ECO:0000256" key="2">
    <source>
        <dbReference type="ARBA" id="ARBA00049360"/>
    </source>
</evidence>
<dbReference type="STRING" id="378794.GCA_001570625_00664"/>
<evidence type="ECO:0000256" key="4">
    <source>
        <dbReference type="ARBA" id="ARBA00071824"/>
    </source>
</evidence>
<dbReference type="PANTHER" id="PTHR13696:SF52">
    <property type="entry name" value="PARA FAMILY PROTEIN CT_582"/>
    <property type="match status" value="1"/>
</dbReference>
<evidence type="ECO:0000313" key="7">
    <source>
        <dbReference type="Proteomes" id="UP000263273"/>
    </source>
</evidence>
<dbReference type="InterPro" id="IPR025669">
    <property type="entry name" value="AAA_dom"/>
</dbReference>
<dbReference type="CDD" id="cd02042">
    <property type="entry name" value="ParAB_family"/>
    <property type="match status" value="1"/>
</dbReference>
<comment type="similarity">
    <text evidence="1">Belongs to the ParA family.</text>
</comment>
<comment type="subunit">
    <text evidence="3">Dimerizes in the presence of ATP but not ADP; ATP-binding is required for double-stranded (ds)DNA-binding. Interacts with DnaA.</text>
</comment>
<evidence type="ECO:0000256" key="1">
    <source>
        <dbReference type="ARBA" id="ARBA00006976"/>
    </source>
</evidence>
<name>A0A354YYW5_9FIRM</name>
<accession>A0A354YYW5</accession>
<protein>
    <recommendedName>
        <fullName evidence="4">Sporulation initiation inhibitor protein Soj</fullName>
    </recommendedName>
</protein>
<organism evidence="6 7">
    <name type="scientific">Syntrophomonas wolfei</name>
    <dbReference type="NCBI Taxonomy" id="863"/>
    <lineage>
        <taxon>Bacteria</taxon>
        <taxon>Bacillati</taxon>
        <taxon>Bacillota</taxon>
        <taxon>Clostridia</taxon>
        <taxon>Eubacteriales</taxon>
        <taxon>Syntrophomonadaceae</taxon>
        <taxon>Syntrophomonas</taxon>
    </lineage>
</organism>
<dbReference type="RefSeq" id="WP_276624252.1">
    <property type="nucleotide sequence ID" value="NZ_DLIJ01000090.1"/>
</dbReference>
<dbReference type="EMBL" id="DNZF01000179">
    <property type="protein sequence ID" value="HBK53906.1"/>
    <property type="molecule type" value="Genomic_DNA"/>
</dbReference>
<gene>
    <name evidence="6" type="ORF">DDZ44_08230</name>
</gene>
<dbReference type="PANTHER" id="PTHR13696">
    <property type="entry name" value="P-LOOP CONTAINING NUCLEOSIDE TRIPHOSPHATE HYDROLASE"/>
    <property type="match status" value="1"/>
</dbReference>
<dbReference type="PIRSF" id="PIRSF009320">
    <property type="entry name" value="Nuc_binding_HP_1000"/>
    <property type="match status" value="1"/>
</dbReference>